<sequence length="183" mass="19604">MRKSNVLLLAAIIASPMAFANGYPDADNIEGSFNDTVDKTLTVDVSKSKEIDYSFNEDNDFLYMKDIGNDKSKTIKDNSDNSWVVKKVSDVEIDKTFKKSYSMDKVLADSEIDGEVIKNEVTYGGACCDGKAGTVEVEHFNTMANSFGDASGISIAGQNVGNNSMVQQSTSTNATLSGSAGGF</sequence>
<keyword evidence="1" id="KW-0732">Signal</keyword>
<dbReference type="STRING" id="265726.KY46_07015"/>
<reference evidence="2 3" key="1">
    <citation type="submission" date="2014-12" db="EMBL/GenBank/DDBJ databases">
        <title>Mercury Reductase activity and rhizosphere competence traits in the genome of root associated Photobacterium halotolerans MELD1.</title>
        <authorList>
            <person name="Mathew D.C."/>
            <person name="Huang C.-C."/>
        </authorList>
    </citation>
    <scope>NUCLEOTIDE SEQUENCE [LARGE SCALE GENOMIC DNA]</scope>
    <source>
        <strain evidence="2 3">MELD1</strain>
    </source>
</reference>
<protein>
    <submittedName>
        <fullName evidence="2">Uncharacterized protein</fullName>
    </submittedName>
</protein>
<comment type="caution">
    <text evidence="2">The sequence shown here is derived from an EMBL/GenBank/DDBJ whole genome shotgun (WGS) entry which is preliminary data.</text>
</comment>
<feature type="signal peptide" evidence="1">
    <location>
        <begin position="1"/>
        <end position="20"/>
    </location>
</feature>
<name>A0A0F5VE93_9GAMM</name>
<accession>A0A0F5VE93</accession>
<proteinExistence type="predicted"/>
<dbReference type="Proteomes" id="UP000033633">
    <property type="component" value="Unassembled WGS sequence"/>
</dbReference>
<evidence type="ECO:0000313" key="2">
    <source>
        <dbReference type="EMBL" id="KKD00393.1"/>
    </source>
</evidence>
<dbReference type="EMBL" id="JWYV01000004">
    <property type="protein sequence ID" value="KKD00393.1"/>
    <property type="molecule type" value="Genomic_DNA"/>
</dbReference>
<dbReference type="PATRIC" id="fig|265726.11.peg.3459"/>
<keyword evidence="3" id="KW-1185">Reference proteome</keyword>
<evidence type="ECO:0000313" key="3">
    <source>
        <dbReference type="Proteomes" id="UP000033633"/>
    </source>
</evidence>
<dbReference type="OrthoDB" id="5815307at2"/>
<dbReference type="RefSeq" id="WP_046219928.1">
    <property type="nucleotide sequence ID" value="NZ_JWYV01000004.1"/>
</dbReference>
<evidence type="ECO:0000256" key="1">
    <source>
        <dbReference type="SAM" id="SignalP"/>
    </source>
</evidence>
<feature type="chain" id="PRO_5002495952" evidence="1">
    <location>
        <begin position="21"/>
        <end position="183"/>
    </location>
</feature>
<dbReference type="AlphaFoldDB" id="A0A0F5VE93"/>
<gene>
    <name evidence="2" type="ORF">KY46_07015</name>
</gene>
<organism evidence="2 3">
    <name type="scientific">Photobacterium halotolerans</name>
    <dbReference type="NCBI Taxonomy" id="265726"/>
    <lineage>
        <taxon>Bacteria</taxon>
        <taxon>Pseudomonadati</taxon>
        <taxon>Pseudomonadota</taxon>
        <taxon>Gammaproteobacteria</taxon>
        <taxon>Vibrionales</taxon>
        <taxon>Vibrionaceae</taxon>
        <taxon>Photobacterium</taxon>
    </lineage>
</organism>